<dbReference type="PANTHER" id="PTHR35526">
    <property type="entry name" value="ANTI-SIGMA-F FACTOR RSBW-RELATED"/>
    <property type="match status" value="1"/>
</dbReference>
<dbReference type="SUPFAM" id="SSF55874">
    <property type="entry name" value="ATPase domain of HSP90 chaperone/DNA topoisomerase II/histidine kinase"/>
    <property type="match status" value="1"/>
</dbReference>
<dbReference type="GO" id="GO:0005524">
    <property type="term" value="F:ATP binding"/>
    <property type="evidence" value="ECO:0007669"/>
    <property type="project" value="UniProtKB-KW"/>
</dbReference>
<evidence type="ECO:0000256" key="1">
    <source>
        <dbReference type="ARBA" id="ARBA00022527"/>
    </source>
</evidence>
<evidence type="ECO:0000313" key="5">
    <source>
        <dbReference type="Proteomes" id="UP001316189"/>
    </source>
</evidence>
<dbReference type="CDD" id="cd16936">
    <property type="entry name" value="HATPase_RsbW-like"/>
    <property type="match status" value="1"/>
</dbReference>
<dbReference type="RefSeq" id="WP_227568094.1">
    <property type="nucleotide sequence ID" value="NZ_CP101988.1"/>
</dbReference>
<reference evidence="4 5" key="1">
    <citation type="submission" date="2022-07" db="EMBL/GenBank/DDBJ databases">
        <title>Novel species in genus cellulomonas.</title>
        <authorList>
            <person name="Ye L."/>
        </authorList>
    </citation>
    <scope>NUCLEOTIDE SEQUENCE [LARGE SCALE GENOMIC DNA]</scope>
    <source>
        <strain evidence="5">zg-Y338</strain>
    </source>
</reference>
<dbReference type="PANTHER" id="PTHR35526:SF3">
    <property type="entry name" value="ANTI-SIGMA-F FACTOR RSBW"/>
    <property type="match status" value="1"/>
</dbReference>
<dbReference type="EMBL" id="CP101988">
    <property type="protein sequence ID" value="UUI75805.1"/>
    <property type="molecule type" value="Genomic_DNA"/>
</dbReference>
<name>A0ABY5L2W8_9CELL</name>
<dbReference type="Pfam" id="PF13581">
    <property type="entry name" value="HATPase_c_2"/>
    <property type="match status" value="1"/>
</dbReference>
<dbReference type="InterPro" id="IPR003594">
    <property type="entry name" value="HATPase_dom"/>
</dbReference>
<keyword evidence="1" id="KW-0418">Kinase</keyword>
<proteinExistence type="predicted"/>
<keyword evidence="5" id="KW-1185">Reference proteome</keyword>
<evidence type="ECO:0000256" key="2">
    <source>
        <dbReference type="SAM" id="MobiDB-lite"/>
    </source>
</evidence>
<feature type="domain" description="Histidine kinase/HSP90-like ATPase" evidence="3">
    <location>
        <begin position="31"/>
        <end position="142"/>
    </location>
</feature>
<protein>
    <submittedName>
        <fullName evidence="4">ATP-binding protein</fullName>
    </submittedName>
</protein>
<keyword evidence="1" id="KW-0723">Serine/threonine-protein kinase</keyword>
<gene>
    <name evidence="4" type="ORF">NP064_02505</name>
</gene>
<dbReference type="InterPro" id="IPR050267">
    <property type="entry name" value="Anti-sigma-factor_SerPK"/>
</dbReference>
<accession>A0ABY5L2W8</accession>
<evidence type="ECO:0000259" key="3">
    <source>
        <dbReference type="Pfam" id="PF13581"/>
    </source>
</evidence>
<dbReference type="Gene3D" id="3.30.565.10">
    <property type="entry name" value="Histidine kinase-like ATPase, C-terminal domain"/>
    <property type="match status" value="1"/>
</dbReference>
<sequence length="147" mass="16124">MGDVRELRSAGSVRRREALAETGELVLRAERSAPRAARHWIMRAVAAAGVHGTSNQVVELLAGELVANAVLHGPSDGEIRVHVRIYQDEVRVEVTDESPTRPRVRRPQPTDPNGRGMALVEALSSAWGVERLDDGGKTVWFTVENQD</sequence>
<keyword evidence="1" id="KW-0808">Transferase</keyword>
<evidence type="ECO:0000313" key="4">
    <source>
        <dbReference type="EMBL" id="UUI75805.1"/>
    </source>
</evidence>
<organism evidence="4 5">
    <name type="scientific">Cellulomonas chengniuliangii</name>
    <dbReference type="NCBI Taxonomy" id="2968084"/>
    <lineage>
        <taxon>Bacteria</taxon>
        <taxon>Bacillati</taxon>
        <taxon>Actinomycetota</taxon>
        <taxon>Actinomycetes</taxon>
        <taxon>Micrococcales</taxon>
        <taxon>Cellulomonadaceae</taxon>
        <taxon>Cellulomonas</taxon>
    </lineage>
</organism>
<dbReference type="InterPro" id="IPR036890">
    <property type="entry name" value="HATPase_C_sf"/>
</dbReference>
<feature type="region of interest" description="Disordered" evidence="2">
    <location>
        <begin position="94"/>
        <end position="115"/>
    </location>
</feature>
<dbReference type="Proteomes" id="UP001316189">
    <property type="component" value="Chromosome"/>
</dbReference>
<keyword evidence="4" id="KW-0067">ATP-binding</keyword>
<keyword evidence="4" id="KW-0547">Nucleotide-binding</keyword>